<sequence length="112" mass="12840">MRLEITIKEYQTPEGISPLDKWRKKNPQARVKIDSAIARLMVGNTSSVKWLSGRPGIGEYRINWGPGIRLYLMQDGDELIILLCAGDKSAQDKDLDNAEKYRKCYLKEKRGK</sequence>
<protein>
    <submittedName>
        <fullName evidence="1">Putative addiction module killer protein</fullName>
    </submittedName>
</protein>
<keyword evidence="4" id="KW-1185">Reference proteome</keyword>
<dbReference type="RefSeq" id="WP_049604286.1">
    <property type="nucleotide sequence ID" value="NZ_CAWMAB010000001.1"/>
</dbReference>
<evidence type="ECO:0000313" key="1">
    <source>
        <dbReference type="EMBL" id="CNE12475.1"/>
    </source>
</evidence>
<gene>
    <name evidence="2" type="ORF">CBW52_22835</name>
    <name evidence="1" type="ORF">ERS008491_00501</name>
</gene>
<dbReference type="AlphaFoldDB" id="A0A0T9KM96"/>
<name>A0A0T9KM96_YERKR</name>
<proteinExistence type="predicted"/>
<reference evidence="1 3" key="1">
    <citation type="submission" date="2015-03" db="EMBL/GenBank/DDBJ databases">
        <authorList>
            <person name="Murphy D."/>
        </authorList>
    </citation>
    <scope>NUCLEOTIDE SEQUENCE [LARGE SCALE GENOMIC DNA]</scope>
    <source>
        <strain evidence="1 3">FCF326</strain>
    </source>
</reference>
<evidence type="ECO:0000313" key="3">
    <source>
        <dbReference type="Proteomes" id="UP000045824"/>
    </source>
</evidence>
<evidence type="ECO:0000313" key="2">
    <source>
        <dbReference type="EMBL" id="OVZ74895.1"/>
    </source>
</evidence>
<dbReference type="EMBL" id="NHOG01000046">
    <property type="protein sequence ID" value="OVZ74895.1"/>
    <property type="molecule type" value="Genomic_DNA"/>
</dbReference>
<dbReference type="PANTHER" id="PTHR41791:SF1">
    <property type="entry name" value="SSL7039 PROTEIN"/>
    <property type="match status" value="1"/>
</dbReference>
<evidence type="ECO:0000313" key="4">
    <source>
        <dbReference type="Proteomes" id="UP000195840"/>
    </source>
</evidence>
<dbReference type="Proteomes" id="UP000045824">
    <property type="component" value="Unassembled WGS sequence"/>
</dbReference>
<dbReference type="NCBIfam" id="TIGR02683">
    <property type="entry name" value="upstrm_HI1419"/>
    <property type="match status" value="1"/>
</dbReference>
<organism evidence="1 3">
    <name type="scientific">Yersinia kristensenii</name>
    <dbReference type="NCBI Taxonomy" id="28152"/>
    <lineage>
        <taxon>Bacteria</taxon>
        <taxon>Pseudomonadati</taxon>
        <taxon>Pseudomonadota</taxon>
        <taxon>Gammaproteobacteria</taxon>
        <taxon>Enterobacterales</taxon>
        <taxon>Yersiniaceae</taxon>
        <taxon>Yersinia</taxon>
    </lineage>
</organism>
<dbReference type="PIRSF" id="PIRSF028744">
    <property type="entry name" value="Addict_mod_HI1419"/>
    <property type="match status" value="1"/>
</dbReference>
<reference evidence="2 4" key="2">
    <citation type="submission" date="2017-05" db="EMBL/GenBank/DDBJ databases">
        <title>Whole genome sequencing of Yersinia kristensenii.</title>
        <authorList>
            <person name="Campioni F."/>
        </authorList>
    </citation>
    <scope>NUCLEOTIDE SEQUENCE [LARGE SCALE GENOMIC DNA]</scope>
    <source>
        <strain evidence="2 4">CFSAN060538</strain>
    </source>
</reference>
<accession>A0A0T9KM96</accession>
<dbReference type="EMBL" id="CPYI01000001">
    <property type="protein sequence ID" value="CNE12475.1"/>
    <property type="molecule type" value="Genomic_DNA"/>
</dbReference>
<dbReference type="Proteomes" id="UP000195840">
    <property type="component" value="Unassembled WGS sequence"/>
</dbReference>
<dbReference type="InterPro" id="IPR014056">
    <property type="entry name" value="TypeIITA-like_toxin_pred"/>
</dbReference>
<dbReference type="PANTHER" id="PTHR41791">
    <property type="entry name" value="SSL7039 PROTEIN"/>
    <property type="match status" value="1"/>
</dbReference>